<evidence type="ECO:0000313" key="2">
    <source>
        <dbReference type="Proteomes" id="UP000887043"/>
    </source>
</evidence>
<dbReference type="Proteomes" id="UP000887043">
    <property type="component" value="Unassembled WGS sequence"/>
</dbReference>
<protein>
    <submittedName>
        <fullName evidence="1">Uncharacterized protein</fullName>
    </submittedName>
</protein>
<sequence length="112" mass="12566">MAKKNMDALLSNIMGEDIVRPESVPSSSEIVNAERAVASQVPDRQNGSDEPWKHFSFICSVELVEKVQAIAHKEGFTIRALMEYMMRQGIATYESKNGKVRKIKHKGVTDVM</sequence>
<organism evidence="1 2">
    <name type="scientific">Segatella bryantii</name>
    <name type="common">Prevotella bryantii</name>
    <dbReference type="NCBI Taxonomy" id="77095"/>
    <lineage>
        <taxon>Bacteria</taxon>
        <taxon>Pseudomonadati</taxon>
        <taxon>Bacteroidota</taxon>
        <taxon>Bacteroidia</taxon>
        <taxon>Bacteroidales</taxon>
        <taxon>Prevotellaceae</taxon>
        <taxon>Segatella</taxon>
    </lineage>
</organism>
<dbReference type="RefSeq" id="WP_006282571.1">
    <property type="nucleotide sequence ID" value="NZ_BPTR01000002.1"/>
</dbReference>
<comment type="caution">
    <text evidence="1">The sequence shown here is derived from an EMBL/GenBank/DDBJ whole genome shotgun (WGS) entry which is preliminary data.</text>
</comment>
<accession>A0AA37MJT4</accession>
<proteinExistence type="predicted"/>
<reference evidence="1" key="1">
    <citation type="submission" date="2021-08" db="EMBL/GenBank/DDBJ databases">
        <title>Prevotella lacticifex sp. nov., isolated from rumen of cow.</title>
        <authorList>
            <person name="Shinkai T."/>
            <person name="Ikeyama N."/>
            <person name="Kumagai M."/>
            <person name="Ohmori H."/>
            <person name="Sakamoto M."/>
            <person name="Ohkuma M."/>
            <person name="Mitsumori M."/>
        </authorList>
    </citation>
    <scope>NUCLEOTIDE SEQUENCE</scope>
    <source>
        <strain evidence="1">DSM 11371</strain>
    </source>
</reference>
<evidence type="ECO:0000313" key="1">
    <source>
        <dbReference type="EMBL" id="GJG29111.1"/>
    </source>
</evidence>
<dbReference type="AlphaFoldDB" id="A0AA37MJT4"/>
<gene>
    <name evidence="1" type="ORF">PRRU23_28110</name>
</gene>
<name>A0AA37MJT4_SEGBR</name>
<dbReference type="EMBL" id="BPTR01000002">
    <property type="protein sequence ID" value="GJG29111.1"/>
    <property type="molecule type" value="Genomic_DNA"/>
</dbReference>